<dbReference type="InterPro" id="IPR050615">
    <property type="entry name" value="ATP-dep_DNA_Helicase"/>
</dbReference>
<dbReference type="GO" id="GO:0005675">
    <property type="term" value="C:transcription factor TFIIH holo complex"/>
    <property type="evidence" value="ECO:0007669"/>
    <property type="project" value="TreeGrafter"/>
</dbReference>
<dbReference type="GO" id="GO:0097550">
    <property type="term" value="C:transcription preinitiation complex"/>
    <property type="evidence" value="ECO:0007669"/>
    <property type="project" value="TreeGrafter"/>
</dbReference>
<dbReference type="Pfam" id="PF16203">
    <property type="entry name" value="ERCC3_RAD25_C"/>
    <property type="match status" value="1"/>
</dbReference>
<feature type="non-terminal residue" evidence="7">
    <location>
        <position position="1"/>
    </location>
</feature>
<gene>
    <name evidence="7" type="ORF">M569_07617</name>
</gene>
<accession>S8CQK8</accession>
<sequence>GKPQDRVAGGKEEYNAFFYSLVSTDTQEMYYSTKRQQFLIDQGYSFKVITNLPPSNTGAELGYSRVEEQMALLGKVRTASGFEMNRRQVISAGDDAVGLEQLEEDADDISLQKARRSSGSMSAMSGARGMVYMEYSTGGQKKVLHGHAKTKPKDPSKRHQLFRKRFN</sequence>
<dbReference type="Gene3D" id="3.40.50.300">
    <property type="entry name" value="P-loop containing nucleotide triphosphate hydrolases"/>
    <property type="match status" value="1"/>
</dbReference>
<feature type="region of interest" description="Disordered" evidence="5">
    <location>
        <begin position="142"/>
        <end position="167"/>
    </location>
</feature>
<dbReference type="GO" id="GO:0005524">
    <property type="term" value="F:ATP binding"/>
    <property type="evidence" value="ECO:0007669"/>
    <property type="project" value="UniProtKB-KW"/>
</dbReference>
<dbReference type="GO" id="GO:0043138">
    <property type="term" value="F:3'-5' DNA helicase activity"/>
    <property type="evidence" value="ECO:0007669"/>
    <property type="project" value="TreeGrafter"/>
</dbReference>
<evidence type="ECO:0000256" key="2">
    <source>
        <dbReference type="ARBA" id="ARBA00022801"/>
    </source>
</evidence>
<evidence type="ECO:0000256" key="5">
    <source>
        <dbReference type="SAM" id="MobiDB-lite"/>
    </source>
</evidence>
<feature type="domain" description="ERCC3/RAD25/XPB helicase C-terminal" evidence="6">
    <location>
        <begin position="11"/>
        <end position="87"/>
    </location>
</feature>
<comment type="caution">
    <text evidence="7">The sequence shown here is derived from an EMBL/GenBank/DDBJ whole genome shotgun (WGS) entry which is preliminary data.</text>
</comment>
<dbReference type="AlphaFoldDB" id="S8CQK8"/>
<keyword evidence="4" id="KW-0067">ATP-binding</keyword>
<dbReference type="Proteomes" id="UP000015453">
    <property type="component" value="Unassembled WGS sequence"/>
</dbReference>
<dbReference type="EMBL" id="AUSU01003268">
    <property type="protein sequence ID" value="EPS67161.1"/>
    <property type="molecule type" value="Genomic_DNA"/>
</dbReference>
<proteinExistence type="predicted"/>
<evidence type="ECO:0000313" key="7">
    <source>
        <dbReference type="EMBL" id="EPS67161.1"/>
    </source>
</evidence>
<dbReference type="PANTHER" id="PTHR11274:SF0">
    <property type="entry name" value="GENERAL TRANSCRIPTION AND DNA REPAIR FACTOR IIH HELICASE SUBUNIT XPB"/>
    <property type="match status" value="1"/>
</dbReference>
<name>S8CQK8_9LAMI</name>
<feature type="compositionally biased region" description="Basic residues" evidence="5">
    <location>
        <begin position="158"/>
        <end position="167"/>
    </location>
</feature>
<dbReference type="PANTHER" id="PTHR11274">
    <property type="entry name" value="RAD25/XP-B DNA REPAIR HELICASE"/>
    <property type="match status" value="1"/>
</dbReference>
<keyword evidence="3" id="KW-0347">Helicase</keyword>
<reference evidence="7 8" key="1">
    <citation type="journal article" date="2013" name="BMC Genomics">
        <title>The miniature genome of a carnivorous plant Genlisea aurea contains a low number of genes and short non-coding sequences.</title>
        <authorList>
            <person name="Leushkin E.V."/>
            <person name="Sutormin R.A."/>
            <person name="Nabieva E.R."/>
            <person name="Penin A.A."/>
            <person name="Kondrashov A.S."/>
            <person name="Logacheva M.D."/>
        </authorList>
    </citation>
    <scope>NUCLEOTIDE SEQUENCE [LARGE SCALE GENOMIC DNA]</scope>
</reference>
<dbReference type="GO" id="GO:0000112">
    <property type="term" value="C:nucleotide-excision repair factor 3 complex"/>
    <property type="evidence" value="ECO:0007669"/>
    <property type="project" value="TreeGrafter"/>
</dbReference>
<protein>
    <recommendedName>
        <fullName evidence="6">ERCC3/RAD25/XPB helicase C-terminal domain-containing protein</fullName>
    </recommendedName>
</protein>
<dbReference type="GO" id="GO:0016787">
    <property type="term" value="F:hydrolase activity"/>
    <property type="evidence" value="ECO:0007669"/>
    <property type="project" value="UniProtKB-KW"/>
</dbReference>
<dbReference type="InterPro" id="IPR032438">
    <property type="entry name" value="ERCC3_RAD25_C"/>
</dbReference>
<evidence type="ECO:0000256" key="4">
    <source>
        <dbReference type="ARBA" id="ARBA00022840"/>
    </source>
</evidence>
<organism evidence="7 8">
    <name type="scientific">Genlisea aurea</name>
    <dbReference type="NCBI Taxonomy" id="192259"/>
    <lineage>
        <taxon>Eukaryota</taxon>
        <taxon>Viridiplantae</taxon>
        <taxon>Streptophyta</taxon>
        <taxon>Embryophyta</taxon>
        <taxon>Tracheophyta</taxon>
        <taxon>Spermatophyta</taxon>
        <taxon>Magnoliopsida</taxon>
        <taxon>eudicotyledons</taxon>
        <taxon>Gunneridae</taxon>
        <taxon>Pentapetalae</taxon>
        <taxon>asterids</taxon>
        <taxon>lamiids</taxon>
        <taxon>Lamiales</taxon>
        <taxon>Lentibulariaceae</taxon>
        <taxon>Genlisea</taxon>
    </lineage>
</organism>
<keyword evidence="1" id="KW-0547">Nucleotide-binding</keyword>
<dbReference type="GO" id="GO:0006367">
    <property type="term" value="P:transcription initiation at RNA polymerase II promoter"/>
    <property type="evidence" value="ECO:0007669"/>
    <property type="project" value="TreeGrafter"/>
</dbReference>
<keyword evidence="2" id="KW-0378">Hydrolase</keyword>
<evidence type="ECO:0000256" key="3">
    <source>
        <dbReference type="ARBA" id="ARBA00022806"/>
    </source>
</evidence>
<dbReference type="OrthoDB" id="1727347at2759"/>
<evidence type="ECO:0000313" key="8">
    <source>
        <dbReference type="Proteomes" id="UP000015453"/>
    </source>
</evidence>
<dbReference type="InterPro" id="IPR027417">
    <property type="entry name" value="P-loop_NTPase"/>
</dbReference>
<keyword evidence="8" id="KW-1185">Reference proteome</keyword>
<evidence type="ECO:0000259" key="6">
    <source>
        <dbReference type="Pfam" id="PF16203"/>
    </source>
</evidence>
<evidence type="ECO:0000256" key="1">
    <source>
        <dbReference type="ARBA" id="ARBA00022741"/>
    </source>
</evidence>